<dbReference type="PANTHER" id="PTHR37937">
    <property type="entry name" value="CONJUGATIVE TRANSFER: DNA TRANSPORT"/>
    <property type="match status" value="1"/>
</dbReference>
<dbReference type="Pfam" id="PF02534">
    <property type="entry name" value="T4SS-DNA_transf"/>
    <property type="match status" value="1"/>
</dbReference>
<organism evidence="9 10">
    <name type="scientific">Bifidobacterium pseudocatenulatum</name>
    <dbReference type="NCBI Taxonomy" id="28026"/>
    <lineage>
        <taxon>Bacteria</taxon>
        <taxon>Bacillati</taxon>
        <taxon>Actinomycetota</taxon>
        <taxon>Actinomycetes</taxon>
        <taxon>Bifidobacteriales</taxon>
        <taxon>Bifidobacteriaceae</taxon>
        <taxon>Bifidobacterium</taxon>
    </lineage>
</organism>
<sequence>MRKTKTAGRQEGTGMAGWNDKTASDREELNAENRAMVMAWWRRFEHSRTGIWLSRHTGLLRSLSDEESRLVQRTGLMAIVLALILLMMTFLACHGDMLPFTLLALPILVAAFMVVLALWIFWDAYRDSDERAADRLANRPGLATWRQIAADYGPRAVNRDIVPSVLPRMLSEFRNHEPGAIRPRPWHAAWYVGRSWDMEVWLGSERHIYVLGPTRSGKTVSVVVPAVVEAPGFVLATSTRGDIIKTTRWLRECGVKDRKRGAEYGGHGPGTTHIFDPEGVASNDPETRHNMNWTPLQGCDDPSVAMRRAQTMVANTGMGSGSNNAEWGVSAAMYVQAMLYAATIADRTINDCYKWSLSPESAQEAADLIRQYTDQKDMDRWAATLNALPHVDPKQKGSEWFGVKDAFSILADPNVRARMNLSPSDPRLIDPRSMVLRGDTVYVLSRPRREGESTANSGVFVSLLLDTFQEACQDLAFDRGSGSRGKIEPPARFVLDELSNIEKWPGLRNAITQGGGNGYQMILVEQSRQQMSDEKNGYGKAVEQTVWENCHKIMLKGTSDKETLEWWIALIGSHDHTRRESSWNPGQGPLGGLTTRHEREEAVTQRELNLLPVGYGLVAPLGQAPALTRMVMYMDRDWWRDDLRNLRPRTNGEWHEMYCERM</sequence>
<reference evidence="9 10" key="1">
    <citation type="submission" date="2018-08" db="EMBL/GenBank/DDBJ databases">
        <title>A genome reference for cultivated species of the human gut microbiota.</title>
        <authorList>
            <person name="Zou Y."/>
            <person name="Xue W."/>
            <person name="Luo G."/>
        </authorList>
    </citation>
    <scope>NUCLEOTIDE SEQUENCE [LARGE SCALE GENOMIC DNA]</scope>
    <source>
        <strain evidence="9 10">OF05-12</strain>
    </source>
</reference>
<dbReference type="InterPro" id="IPR027417">
    <property type="entry name" value="P-loop_NTPase"/>
</dbReference>
<protein>
    <submittedName>
        <fullName evidence="9">Type VI secretion protein</fullName>
    </submittedName>
</protein>
<dbReference type="GO" id="GO:0005886">
    <property type="term" value="C:plasma membrane"/>
    <property type="evidence" value="ECO:0007669"/>
    <property type="project" value="UniProtKB-SubCell"/>
</dbReference>
<proteinExistence type="inferred from homology"/>
<evidence type="ECO:0000256" key="8">
    <source>
        <dbReference type="SAM" id="Phobius"/>
    </source>
</evidence>
<evidence type="ECO:0000256" key="2">
    <source>
        <dbReference type="ARBA" id="ARBA00008806"/>
    </source>
</evidence>
<evidence type="ECO:0000313" key="10">
    <source>
        <dbReference type="Proteomes" id="UP000261031"/>
    </source>
</evidence>
<dbReference type="SUPFAM" id="SSF52540">
    <property type="entry name" value="P-loop containing nucleoside triphosphate hydrolases"/>
    <property type="match status" value="1"/>
</dbReference>
<keyword evidence="3" id="KW-1003">Cell membrane</keyword>
<keyword evidence="4 8" id="KW-0812">Transmembrane</keyword>
<feature type="transmembrane region" description="Helical" evidence="8">
    <location>
        <begin position="98"/>
        <end position="122"/>
    </location>
</feature>
<dbReference type="EMBL" id="QSWD01000002">
    <property type="protein sequence ID" value="RGP03782.1"/>
    <property type="molecule type" value="Genomic_DNA"/>
</dbReference>
<evidence type="ECO:0000256" key="3">
    <source>
        <dbReference type="ARBA" id="ARBA00022475"/>
    </source>
</evidence>
<dbReference type="Proteomes" id="UP000261031">
    <property type="component" value="Unassembled WGS sequence"/>
</dbReference>
<dbReference type="CDD" id="cd01127">
    <property type="entry name" value="TrwB_TraG_TraD_VirD4"/>
    <property type="match status" value="1"/>
</dbReference>
<keyword evidence="6 8" id="KW-0472">Membrane</keyword>
<dbReference type="PANTHER" id="PTHR37937:SF1">
    <property type="entry name" value="CONJUGATIVE TRANSFER: DNA TRANSPORT"/>
    <property type="match status" value="1"/>
</dbReference>
<evidence type="ECO:0000256" key="4">
    <source>
        <dbReference type="ARBA" id="ARBA00022692"/>
    </source>
</evidence>
<feature type="region of interest" description="Disordered" evidence="7">
    <location>
        <begin position="1"/>
        <end position="23"/>
    </location>
</feature>
<dbReference type="AlphaFoldDB" id="A0A3E5HPM4"/>
<comment type="subcellular location">
    <subcellularLocation>
        <location evidence="1">Cell membrane</location>
        <topology evidence="1">Multi-pass membrane protein</topology>
    </subcellularLocation>
</comment>
<evidence type="ECO:0000313" key="9">
    <source>
        <dbReference type="EMBL" id="RGP03782.1"/>
    </source>
</evidence>
<keyword evidence="5 8" id="KW-1133">Transmembrane helix</keyword>
<gene>
    <name evidence="9" type="ORF">DXA79_04805</name>
</gene>
<comment type="similarity">
    <text evidence="2">Belongs to the VirD4/TraG family.</text>
</comment>
<dbReference type="Gene3D" id="3.40.50.300">
    <property type="entry name" value="P-loop containing nucleotide triphosphate hydrolases"/>
    <property type="match status" value="1"/>
</dbReference>
<dbReference type="InterPro" id="IPR051539">
    <property type="entry name" value="T4SS-coupling_protein"/>
</dbReference>
<feature type="transmembrane region" description="Helical" evidence="8">
    <location>
        <begin position="70"/>
        <end position="92"/>
    </location>
</feature>
<evidence type="ECO:0000256" key="5">
    <source>
        <dbReference type="ARBA" id="ARBA00022989"/>
    </source>
</evidence>
<evidence type="ECO:0000256" key="1">
    <source>
        <dbReference type="ARBA" id="ARBA00004651"/>
    </source>
</evidence>
<comment type="caution">
    <text evidence="9">The sequence shown here is derived from an EMBL/GenBank/DDBJ whole genome shotgun (WGS) entry which is preliminary data.</text>
</comment>
<evidence type="ECO:0000256" key="7">
    <source>
        <dbReference type="SAM" id="MobiDB-lite"/>
    </source>
</evidence>
<dbReference type="InterPro" id="IPR003688">
    <property type="entry name" value="TraG/VirD4"/>
</dbReference>
<evidence type="ECO:0000256" key="6">
    <source>
        <dbReference type="ARBA" id="ARBA00023136"/>
    </source>
</evidence>
<accession>A0A3E5HPM4</accession>
<name>A0A3E5HPM4_BIFPS</name>